<gene>
    <name evidence="1" type="ORF">HanXRQr2_Chr16g0740641</name>
</gene>
<reference evidence="1" key="1">
    <citation type="journal article" date="2017" name="Nature">
        <title>The sunflower genome provides insights into oil metabolism, flowering and Asterid evolution.</title>
        <authorList>
            <person name="Badouin H."/>
            <person name="Gouzy J."/>
            <person name="Grassa C.J."/>
            <person name="Murat F."/>
            <person name="Staton S.E."/>
            <person name="Cottret L."/>
            <person name="Lelandais-Briere C."/>
            <person name="Owens G.L."/>
            <person name="Carrere S."/>
            <person name="Mayjonade B."/>
            <person name="Legrand L."/>
            <person name="Gill N."/>
            <person name="Kane N.C."/>
            <person name="Bowers J.E."/>
            <person name="Hubner S."/>
            <person name="Bellec A."/>
            <person name="Berard A."/>
            <person name="Berges H."/>
            <person name="Blanchet N."/>
            <person name="Boniface M.C."/>
            <person name="Brunel D."/>
            <person name="Catrice O."/>
            <person name="Chaidir N."/>
            <person name="Claudel C."/>
            <person name="Donnadieu C."/>
            <person name="Faraut T."/>
            <person name="Fievet G."/>
            <person name="Helmstetter N."/>
            <person name="King M."/>
            <person name="Knapp S.J."/>
            <person name="Lai Z."/>
            <person name="Le Paslier M.C."/>
            <person name="Lippi Y."/>
            <person name="Lorenzon L."/>
            <person name="Mandel J.R."/>
            <person name="Marage G."/>
            <person name="Marchand G."/>
            <person name="Marquand E."/>
            <person name="Bret-Mestries E."/>
            <person name="Morien E."/>
            <person name="Nambeesan S."/>
            <person name="Nguyen T."/>
            <person name="Pegot-Espagnet P."/>
            <person name="Pouilly N."/>
            <person name="Raftis F."/>
            <person name="Sallet E."/>
            <person name="Schiex T."/>
            <person name="Thomas J."/>
            <person name="Vandecasteele C."/>
            <person name="Vares D."/>
            <person name="Vear F."/>
            <person name="Vautrin S."/>
            <person name="Crespi M."/>
            <person name="Mangin B."/>
            <person name="Burke J.M."/>
            <person name="Salse J."/>
            <person name="Munos S."/>
            <person name="Vincourt P."/>
            <person name="Rieseberg L.H."/>
            <person name="Langlade N.B."/>
        </authorList>
    </citation>
    <scope>NUCLEOTIDE SEQUENCE</scope>
    <source>
        <tissue evidence="1">Leaves</tissue>
    </source>
</reference>
<evidence type="ECO:0000313" key="2">
    <source>
        <dbReference type="Proteomes" id="UP000215914"/>
    </source>
</evidence>
<dbReference type="EMBL" id="MNCJ02000331">
    <property type="protein sequence ID" value="KAF5759385.1"/>
    <property type="molecule type" value="Genomic_DNA"/>
</dbReference>
<accession>A0A9K3GXN1</accession>
<dbReference type="Gramene" id="mRNA:HanXRQr2_Chr16g0740641">
    <property type="protein sequence ID" value="CDS:HanXRQr2_Chr16g0740641.1"/>
    <property type="gene ID" value="HanXRQr2_Chr16g0740641"/>
</dbReference>
<sequence length="83" mass="9562">MGFRTGRVSDRNGFWTDTSFRMGWVSDRNGFLTETSFRTGRVSGWDGFISVRFIQFRFGSVSSDEGRITKVATNHLIRLWSSE</sequence>
<keyword evidence="2" id="KW-1185">Reference proteome</keyword>
<organism evidence="1 2">
    <name type="scientific">Helianthus annuus</name>
    <name type="common">Common sunflower</name>
    <dbReference type="NCBI Taxonomy" id="4232"/>
    <lineage>
        <taxon>Eukaryota</taxon>
        <taxon>Viridiplantae</taxon>
        <taxon>Streptophyta</taxon>
        <taxon>Embryophyta</taxon>
        <taxon>Tracheophyta</taxon>
        <taxon>Spermatophyta</taxon>
        <taxon>Magnoliopsida</taxon>
        <taxon>eudicotyledons</taxon>
        <taxon>Gunneridae</taxon>
        <taxon>Pentapetalae</taxon>
        <taxon>asterids</taxon>
        <taxon>campanulids</taxon>
        <taxon>Asterales</taxon>
        <taxon>Asteraceae</taxon>
        <taxon>Asteroideae</taxon>
        <taxon>Heliantheae alliance</taxon>
        <taxon>Heliantheae</taxon>
        <taxon>Helianthus</taxon>
    </lineage>
</organism>
<reference evidence="1" key="2">
    <citation type="submission" date="2020-06" db="EMBL/GenBank/DDBJ databases">
        <title>Helianthus annuus Genome sequencing and assembly Release 2.</title>
        <authorList>
            <person name="Gouzy J."/>
            <person name="Langlade N."/>
            <person name="Munos S."/>
        </authorList>
    </citation>
    <scope>NUCLEOTIDE SEQUENCE</scope>
    <source>
        <tissue evidence="1">Leaves</tissue>
    </source>
</reference>
<proteinExistence type="predicted"/>
<protein>
    <submittedName>
        <fullName evidence="1">Uncharacterized protein</fullName>
    </submittedName>
</protein>
<evidence type="ECO:0000313" key="1">
    <source>
        <dbReference type="EMBL" id="KAF5759385.1"/>
    </source>
</evidence>
<comment type="caution">
    <text evidence="1">The sequence shown here is derived from an EMBL/GenBank/DDBJ whole genome shotgun (WGS) entry which is preliminary data.</text>
</comment>
<dbReference type="Proteomes" id="UP000215914">
    <property type="component" value="Unassembled WGS sequence"/>
</dbReference>
<dbReference type="AlphaFoldDB" id="A0A9K3GXN1"/>
<name>A0A9K3GXN1_HELAN</name>